<feature type="domain" description="Thioesterase" evidence="2">
    <location>
        <begin position="19"/>
        <end position="222"/>
    </location>
</feature>
<dbReference type="PANTHER" id="PTHR11487">
    <property type="entry name" value="THIOESTERASE"/>
    <property type="match status" value="1"/>
</dbReference>
<keyword evidence="4" id="KW-1185">Reference proteome</keyword>
<comment type="caution">
    <text evidence="3">The sequence shown here is derived from an EMBL/GenBank/DDBJ whole genome shotgun (WGS) entry which is preliminary data.</text>
</comment>
<evidence type="ECO:0000256" key="1">
    <source>
        <dbReference type="ARBA" id="ARBA00007169"/>
    </source>
</evidence>
<dbReference type="Gene3D" id="3.40.50.1820">
    <property type="entry name" value="alpha/beta hydrolase"/>
    <property type="match status" value="1"/>
</dbReference>
<dbReference type="Pfam" id="PF00975">
    <property type="entry name" value="Thioesterase"/>
    <property type="match status" value="1"/>
</dbReference>
<dbReference type="InterPro" id="IPR029058">
    <property type="entry name" value="AB_hydrolase_fold"/>
</dbReference>
<dbReference type="SUPFAM" id="SSF53474">
    <property type="entry name" value="alpha/beta-Hydrolases"/>
    <property type="match status" value="1"/>
</dbReference>
<evidence type="ECO:0000313" key="3">
    <source>
        <dbReference type="EMBL" id="GAA2424855.1"/>
    </source>
</evidence>
<dbReference type="PANTHER" id="PTHR11487:SF0">
    <property type="entry name" value="S-ACYL FATTY ACID SYNTHASE THIOESTERASE, MEDIUM CHAIN"/>
    <property type="match status" value="1"/>
</dbReference>
<dbReference type="EMBL" id="BAAATK010000004">
    <property type="protein sequence ID" value="GAA2424855.1"/>
    <property type="molecule type" value="Genomic_DNA"/>
</dbReference>
<evidence type="ECO:0000313" key="4">
    <source>
        <dbReference type="Proteomes" id="UP001500460"/>
    </source>
</evidence>
<protein>
    <recommendedName>
        <fullName evidence="2">Thioesterase domain-containing protein</fullName>
    </recommendedName>
</protein>
<dbReference type="InterPro" id="IPR001031">
    <property type="entry name" value="Thioesterase"/>
</dbReference>
<dbReference type="RefSeq" id="WP_344600047.1">
    <property type="nucleotide sequence ID" value="NZ_BAAATK010000004.1"/>
</dbReference>
<dbReference type="InterPro" id="IPR012223">
    <property type="entry name" value="TEII"/>
</dbReference>
<comment type="similarity">
    <text evidence="1">Belongs to the thioesterase family.</text>
</comment>
<gene>
    <name evidence="3" type="ORF">GCM10010421_09310</name>
</gene>
<evidence type="ECO:0000259" key="2">
    <source>
        <dbReference type="Pfam" id="PF00975"/>
    </source>
</evidence>
<reference evidence="3 4" key="1">
    <citation type="journal article" date="2019" name="Int. J. Syst. Evol. Microbiol.">
        <title>The Global Catalogue of Microorganisms (GCM) 10K type strain sequencing project: providing services to taxonomists for standard genome sequencing and annotation.</title>
        <authorList>
            <consortium name="The Broad Institute Genomics Platform"/>
            <consortium name="The Broad Institute Genome Sequencing Center for Infectious Disease"/>
            <person name="Wu L."/>
            <person name="Ma J."/>
        </authorList>
    </citation>
    <scope>NUCLEOTIDE SEQUENCE [LARGE SCALE GENOMIC DNA]</scope>
    <source>
        <strain evidence="3 4">JCM 6922</strain>
    </source>
</reference>
<dbReference type="Proteomes" id="UP001500460">
    <property type="component" value="Unassembled WGS sequence"/>
</dbReference>
<organism evidence="3 4">
    <name type="scientific">Streptomyces glaucus</name>
    <dbReference type="NCBI Taxonomy" id="284029"/>
    <lineage>
        <taxon>Bacteria</taxon>
        <taxon>Bacillati</taxon>
        <taxon>Actinomycetota</taxon>
        <taxon>Actinomycetes</taxon>
        <taxon>Kitasatosporales</taxon>
        <taxon>Streptomycetaceae</taxon>
        <taxon>Streptomyces</taxon>
    </lineage>
</organism>
<proteinExistence type="inferred from homology"/>
<sequence length="242" mass="25814">MERAVVIQGSLRETTDAVLFLPPAGSVESPYLSVGEHLPETLPALHCEMPGRGRLAGQEEPGSVTAAVDRWLDDITALLPHGRRLHLFGHSLGALSAYELVIRLEAHPRHAVRSLSVSGAREPGHTSRTAVAAAFAALRHTTGQDDDPGGTWLARDVRMRREHRVTHRPVRAPIALFSGADDPFARPADMAPWASFTTGPLLGTFTFPGGHDYYLSDPAAVAGALTGLVDGRRGPLPASPPT</sequence>
<name>A0ABN3J8S0_9ACTN</name>
<accession>A0ABN3J8S0</accession>